<protein>
    <submittedName>
        <fullName evidence="3">ABC transporter substrate-binding protein</fullName>
    </submittedName>
</protein>
<sequence>MKKKTSIIMLTILAMLFSLLAGCSSSNTSSKSTDGKVEIEFWYGLGGKLGEGVENAIKEFNESQDEVKVIGVAQGAYDETVQKFQAAVAAKKVPGAVLLQNDPMNAFAKKGTLAPMDSFIENDEDFNTEDFVEAFYGQGTIDGKQYALPLYGTTQVMYYRKDIFEKHGISPDVLNTWESLAEAAKQIKEKEGIFGWEPMYGADNLIDAALSNGGQYLSEDGKEVMIDSPEWIEAWEFFRKAIHEDETMSIHHGGQGWEYWYKTIDDVMQGKAAGYTGSSGDQGDLDFNLVSAHPQPGWDGHDAAPHAGAMVAAIPAMASEEQQKAAFKWLKFFTSAEKTAEWSINTGYIPVRKSAKDVSAYKEFAETNPQITVPLQQAEIATPPFVDPTGGKIYDALDKAADKVEIEGKSAEEALKEAKKEAQRELDKILK</sequence>
<evidence type="ECO:0000313" key="3">
    <source>
        <dbReference type="EMBL" id="MBS8265722.1"/>
    </source>
</evidence>
<evidence type="ECO:0000256" key="1">
    <source>
        <dbReference type="SAM" id="Coils"/>
    </source>
</evidence>
<dbReference type="CDD" id="cd14748">
    <property type="entry name" value="PBP2_UgpB"/>
    <property type="match status" value="1"/>
</dbReference>
<feature type="coiled-coil region" evidence="1">
    <location>
        <begin position="401"/>
        <end position="428"/>
    </location>
</feature>
<gene>
    <name evidence="3" type="ORF">DYI25_14945</name>
</gene>
<evidence type="ECO:0000256" key="2">
    <source>
        <dbReference type="SAM" id="SignalP"/>
    </source>
</evidence>
<dbReference type="EMBL" id="QTKX01000002">
    <property type="protein sequence ID" value="MBS8265722.1"/>
    <property type="molecule type" value="Genomic_DNA"/>
</dbReference>
<keyword evidence="2" id="KW-0732">Signal</keyword>
<dbReference type="PROSITE" id="PS51257">
    <property type="entry name" value="PROKAR_LIPOPROTEIN"/>
    <property type="match status" value="1"/>
</dbReference>
<keyword evidence="1" id="KW-0175">Coiled coil</keyword>
<dbReference type="PANTHER" id="PTHR43649:SF12">
    <property type="entry name" value="DIACETYLCHITOBIOSE BINDING PROTEIN DASA"/>
    <property type="match status" value="1"/>
</dbReference>
<dbReference type="Pfam" id="PF13416">
    <property type="entry name" value="SBP_bac_8"/>
    <property type="match status" value="1"/>
</dbReference>
<dbReference type="Gene3D" id="3.40.190.10">
    <property type="entry name" value="Periplasmic binding protein-like II"/>
    <property type="match status" value="1"/>
</dbReference>
<accession>A0A944CMV8</accession>
<feature type="signal peptide" evidence="2">
    <location>
        <begin position="1"/>
        <end position="21"/>
    </location>
</feature>
<feature type="chain" id="PRO_5039128890" evidence="2">
    <location>
        <begin position="22"/>
        <end position="431"/>
    </location>
</feature>
<name>A0A944CMV8_9BACI</name>
<dbReference type="PANTHER" id="PTHR43649">
    <property type="entry name" value="ARABINOSE-BINDING PROTEIN-RELATED"/>
    <property type="match status" value="1"/>
</dbReference>
<comment type="caution">
    <text evidence="3">The sequence shown here is derived from an EMBL/GenBank/DDBJ whole genome shotgun (WGS) entry which is preliminary data.</text>
</comment>
<organism evidence="3 4">
    <name type="scientific">Mesobacillus boroniphilus</name>
    <dbReference type="NCBI Taxonomy" id="308892"/>
    <lineage>
        <taxon>Bacteria</taxon>
        <taxon>Bacillati</taxon>
        <taxon>Bacillota</taxon>
        <taxon>Bacilli</taxon>
        <taxon>Bacillales</taxon>
        <taxon>Bacillaceae</taxon>
        <taxon>Mesobacillus</taxon>
    </lineage>
</organism>
<proteinExistence type="predicted"/>
<dbReference type="InterPro" id="IPR050490">
    <property type="entry name" value="Bact_solute-bd_prot1"/>
</dbReference>
<dbReference type="Proteomes" id="UP000761411">
    <property type="component" value="Unassembled WGS sequence"/>
</dbReference>
<reference evidence="3 4" key="1">
    <citation type="journal article" date="2021" name="Microorganisms">
        <title>Bacterial Dimethylsulfoniopropionate Biosynthesis in the East China Sea.</title>
        <authorList>
            <person name="Liu J."/>
            <person name="Zhang Y."/>
            <person name="Liu J."/>
            <person name="Zhong H."/>
            <person name="Williams B.T."/>
            <person name="Zheng Y."/>
            <person name="Curson A.R.J."/>
            <person name="Sun C."/>
            <person name="Sun H."/>
            <person name="Song D."/>
            <person name="Wagner Mackenzie B."/>
            <person name="Bermejo Martinez A."/>
            <person name="Todd J.D."/>
            <person name="Zhang X.H."/>
        </authorList>
    </citation>
    <scope>NUCLEOTIDE SEQUENCE [LARGE SCALE GENOMIC DNA]</scope>
    <source>
        <strain evidence="3 4">ESS08</strain>
    </source>
</reference>
<dbReference type="SUPFAM" id="SSF53850">
    <property type="entry name" value="Periplasmic binding protein-like II"/>
    <property type="match status" value="1"/>
</dbReference>
<evidence type="ECO:0000313" key="4">
    <source>
        <dbReference type="Proteomes" id="UP000761411"/>
    </source>
</evidence>
<dbReference type="AlphaFoldDB" id="A0A944CMV8"/>
<keyword evidence="4" id="KW-1185">Reference proteome</keyword>
<dbReference type="RefSeq" id="WP_213370286.1">
    <property type="nucleotide sequence ID" value="NZ_QTKX01000002.1"/>
</dbReference>
<dbReference type="InterPro" id="IPR006059">
    <property type="entry name" value="SBP"/>
</dbReference>